<comment type="caution">
    <text evidence="2">The sequence shown here is derived from an EMBL/GenBank/DDBJ whole genome shotgun (WGS) entry which is preliminary data.</text>
</comment>
<sequence length="133" mass="14410">MGNEVQRCDKYNLQDTDIETATEVEGCAWLGCSCPCELERAFSSVGLRSEEHRPPIRSCNQRAASPRERRTDRACVSPVSPGAVQDSPSVSLATPLWVSCELLLHSVPLSLRGGAHGLASFHQITPGFSAPNF</sequence>
<name>A0AAD7TB06_9TELE</name>
<dbReference type="Proteomes" id="UP001221898">
    <property type="component" value="Unassembled WGS sequence"/>
</dbReference>
<keyword evidence="3" id="KW-1185">Reference proteome</keyword>
<reference evidence="2" key="1">
    <citation type="journal article" date="2023" name="Science">
        <title>Genome structures resolve the early diversification of teleost fishes.</title>
        <authorList>
            <person name="Parey E."/>
            <person name="Louis A."/>
            <person name="Montfort J."/>
            <person name="Bouchez O."/>
            <person name="Roques C."/>
            <person name="Iampietro C."/>
            <person name="Lluch J."/>
            <person name="Castinel A."/>
            <person name="Donnadieu C."/>
            <person name="Desvignes T."/>
            <person name="Floi Bucao C."/>
            <person name="Jouanno E."/>
            <person name="Wen M."/>
            <person name="Mejri S."/>
            <person name="Dirks R."/>
            <person name="Jansen H."/>
            <person name="Henkel C."/>
            <person name="Chen W.J."/>
            <person name="Zahm M."/>
            <person name="Cabau C."/>
            <person name="Klopp C."/>
            <person name="Thompson A.W."/>
            <person name="Robinson-Rechavi M."/>
            <person name="Braasch I."/>
            <person name="Lecointre G."/>
            <person name="Bobe J."/>
            <person name="Postlethwait J.H."/>
            <person name="Berthelot C."/>
            <person name="Roest Crollius H."/>
            <person name="Guiguen Y."/>
        </authorList>
    </citation>
    <scope>NUCLEOTIDE SEQUENCE</scope>
    <source>
        <strain evidence="2">NC1722</strain>
    </source>
</reference>
<dbReference type="EMBL" id="JAINUG010000003">
    <property type="protein sequence ID" value="KAJ8417662.1"/>
    <property type="molecule type" value="Genomic_DNA"/>
</dbReference>
<organism evidence="2 3">
    <name type="scientific">Aldrovandia affinis</name>
    <dbReference type="NCBI Taxonomy" id="143900"/>
    <lineage>
        <taxon>Eukaryota</taxon>
        <taxon>Metazoa</taxon>
        <taxon>Chordata</taxon>
        <taxon>Craniata</taxon>
        <taxon>Vertebrata</taxon>
        <taxon>Euteleostomi</taxon>
        <taxon>Actinopterygii</taxon>
        <taxon>Neopterygii</taxon>
        <taxon>Teleostei</taxon>
        <taxon>Notacanthiformes</taxon>
        <taxon>Halosauridae</taxon>
        <taxon>Aldrovandia</taxon>
    </lineage>
</organism>
<proteinExistence type="predicted"/>
<gene>
    <name evidence="2" type="ORF">AAFF_G00225050</name>
</gene>
<dbReference type="AlphaFoldDB" id="A0AAD7TB06"/>
<evidence type="ECO:0000313" key="3">
    <source>
        <dbReference type="Proteomes" id="UP001221898"/>
    </source>
</evidence>
<accession>A0AAD7TB06</accession>
<feature type="region of interest" description="Disordered" evidence="1">
    <location>
        <begin position="57"/>
        <end position="89"/>
    </location>
</feature>
<protein>
    <submittedName>
        <fullName evidence="2">Uncharacterized protein</fullName>
    </submittedName>
</protein>
<evidence type="ECO:0000256" key="1">
    <source>
        <dbReference type="SAM" id="MobiDB-lite"/>
    </source>
</evidence>
<evidence type="ECO:0000313" key="2">
    <source>
        <dbReference type="EMBL" id="KAJ8417662.1"/>
    </source>
</evidence>